<dbReference type="AlphaFoldDB" id="A0AAW5ZVF9"/>
<protein>
    <submittedName>
        <fullName evidence="2">Uncharacterized protein</fullName>
    </submittedName>
</protein>
<proteinExistence type="predicted"/>
<reference evidence="2" key="1">
    <citation type="submission" date="2021-09" db="EMBL/GenBank/DDBJ databases">
        <title>Genomic analysis of Ralstonia spp.</title>
        <authorList>
            <person name="Aburjaile F."/>
            <person name="Ariute J.C."/>
            <person name="Pais A.K.L."/>
            <person name="Albuquerque G.M.R."/>
            <person name="Silva A.M.F."/>
            <person name="Brenig B."/>
            <person name="Azevedo V."/>
            <person name="Matiuzzi M."/>
            <person name="Ramos R."/>
            <person name="Goes-Neto A."/>
            <person name="Soares S."/>
            <person name="Iseppon A.M.B."/>
            <person name="Souza E."/>
            <person name="Gama M."/>
        </authorList>
    </citation>
    <scope>NUCLEOTIDE SEQUENCE</scope>
    <source>
        <strain evidence="2">CCRMRs91</strain>
    </source>
</reference>
<sequence length="155" mass="16930">MKRFVFLLIASLCVLAGCDRTPSTVSKPSSVDELVGVYGTVSKQDGRVVPLLKVAKEGPAYVLYEFSHGDWHRPRKSLLEDGGGALQEVRPFKRGDLERLVNHPVDVEPLGVQTKALALIHVPAGWSDGGKEKPFVTKSGYFAMTLVGPVDLQRM</sequence>
<keyword evidence="1" id="KW-0732">Signal</keyword>
<organism evidence="2 3">
    <name type="scientific">Ralstonia solanacearum</name>
    <name type="common">Pseudomonas solanacearum</name>
    <dbReference type="NCBI Taxonomy" id="305"/>
    <lineage>
        <taxon>Bacteria</taxon>
        <taxon>Pseudomonadati</taxon>
        <taxon>Pseudomonadota</taxon>
        <taxon>Betaproteobacteria</taxon>
        <taxon>Burkholderiales</taxon>
        <taxon>Burkholderiaceae</taxon>
        <taxon>Ralstonia</taxon>
        <taxon>Ralstonia solanacearum species complex</taxon>
    </lineage>
</organism>
<gene>
    <name evidence="2" type="ORF">LBW59_22295</name>
</gene>
<dbReference type="EMBL" id="JAIVFG010000052">
    <property type="protein sequence ID" value="MDB0573482.1"/>
    <property type="molecule type" value="Genomic_DNA"/>
</dbReference>
<evidence type="ECO:0000313" key="2">
    <source>
        <dbReference type="EMBL" id="MDB0573482.1"/>
    </source>
</evidence>
<dbReference type="RefSeq" id="WP_042567606.1">
    <property type="nucleotide sequence ID" value="NZ_CDMB01000001.1"/>
</dbReference>
<feature type="chain" id="PRO_5043375218" evidence="1">
    <location>
        <begin position="17"/>
        <end position="155"/>
    </location>
</feature>
<comment type="caution">
    <text evidence="2">The sequence shown here is derived from an EMBL/GenBank/DDBJ whole genome shotgun (WGS) entry which is preliminary data.</text>
</comment>
<name>A0AAW5ZVF9_RALSL</name>
<evidence type="ECO:0000313" key="3">
    <source>
        <dbReference type="Proteomes" id="UP001144050"/>
    </source>
</evidence>
<dbReference type="PROSITE" id="PS51257">
    <property type="entry name" value="PROKAR_LIPOPROTEIN"/>
    <property type="match status" value="1"/>
</dbReference>
<accession>A0AAW5ZVF9</accession>
<feature type="signal peptide" evidence="1">
    <location>
        <begin position="1"/>
        <end position="16"/>
    </location>
</feature>
<dbReference type="Proteomes" id="UP001144050">
    <property type="component" value="Unassembled WGS sequence"/>
</dbReference>
<evidence type="ECO:0000256" key="1">
    <source>
        <dbReference type="SAM" id="SignalP"/>
    </source>
</evidence>